<proteinExistence type="predicted"/>
<dbReference type="RefSeq" id="WP_171624562.1">
    <property type="nucleotide sequence ID" value="NZ_JABBPG010000001.1"/>
</dbReference>
<dbReference type="AlphaFoldDB" id="A0A849VA46"/>
<keyword evidence="2" id="KW-1185">Reference proteome</keyword>
<dbReference type="Proteomes" id="UP000586305">
    <property type="component" value="Unassembled WGS sequence"/>
</dbReference>
<reference evidence="1 2" key="1">
    <citation type="submission" date="2020-04" db="EMBL/GenBank/DDBJ databases">
        <title>Pseudoalteromonas caenipelagi sp. nov., isolated from a tidal flat.</title>
        <authorList>
            <person name="Park S."/>
            <person name="Yoon J.-H."/>
        </authorList>
    </citation>
    <scope>NUCLEOTIDE SEQUENCE [LARGE SCALE GENOMIC DNA]</scope>
    <source>
        <strain evidence="1 2">JBTF-M23</strain>
    </source>
</reference>
<evidence type="ECO:0000313" key="1">
    <source>
        <dbReference type="EMBL" id="NOU49493.1"/>
    </source>
</evidence>
<organism evidence="1 2">
    <name type="scientific">Pseudoalteromonas caenipelagi</name>
    <dbReference type="NCBI Taxonomy" id="2726988"/>
    <lineage>
        <taxon>Bacteria</taxon>
        <taxon>Pseudomonadati</taxon>
        <taxon>Pseudomonadota</taxon>
        <taxon>Gammaproteobacteria</taxon>
        <taxon>Alteromonadales</taxon>
        <taxon>Pseudoalteromonadaceae</taxon>
        <taxon>Pseudoalteromonas</taxon>
    </lineage>
</organism>
<dbReference type="EMBL" id="JABBPG010000001">
    <property type="protein sequence ID" value="NOU49493.1"/>
    <property type="molecule type" value="Genomic_DNA"/>
</dbReference>
<gene>
    <name evidence="1" type="ORF">HG263_02885</name>
</gene>
<accession>A0A849VA46</accession>
<sequence>MFNWSNTKHAIYLHGTYLLTHPESGERWESKQQAQLWYMEYEAQEQAREEELAQRATPELKTVTLQAVEGALKIPSNFESLDAIKVTVAEGQNVTLTGLLDIADESFLVPVLRDDGRRVYFPIEVQNGQFSATFNFPTSGRFEVSSTLLNEEFTQPRFSASNITFYVIRQAQTVA</sequence>
<evidence type="ECO:0000313" key="2">
    <source>
        <dbReference type="Proteomes" id="UP000586305"/>
    </source>
</evidence>
<comment type="caution">
    <text evidence="1">The sequence shown here is derived from an EMBL/GenBank/DDBJ whole genome shotgun (WGS) entry which is preliminary data.</text>
</comment>
<protein>
    <submittedName>
        <fullName evidence="1">Uncharacterized protein</fullName>
    </submittedName>
</protein>
<name>A0A849VA46_9GAMM</name>